<evidence type="ECO:0000313" key="1">
    <source>
        <dbReference type="EMBL" id="KAI3363626.1"/>
    </source>
</evidence>
<dbReference type="Proteomes" id="UP000831701">
    <property type="component" value="Chromosome 13"/>
</dbReference>
<sequence length="445" mass="50383">MSKVDRKNLKAVTPVEVVQKNNCLVKNIAKISEKWHKRWPNIEQPWPVEGTLNPDVVKTMKVLVSTYKADQKKGKKGEERKEKRQMELGILQLFEEEGQRLIKAANEKLDQGIEEMNKNAKETEKLMAEINTPFSHVDAVKKPPPYEKELPTMANYITSLDVSLDEAEEQLLQSKGFFKIDADLNKGAGGKNIYLWYKKESCSAPITRLQVTFNNDMAVGLINAGYTKIDKDLNAGAGGDYIYLWYFRGSGVYDTPIVGIDVTTSAENEAQKFCHGWERVTCDLNRKAGGNWIHVWVKRESQTYICDVSATDSYGSDSDNFQDGYIRMDEDTNRDAGGSFVFIWYRQTTDSKRALTDLQISTNDKEYQSLQQQHYQSVSGNLNEGTGGNQVYLWYKKQGCNPIKAVTLLVNMAAVEEYEKAGVSVIKRNLNTGTDGITEYVCVYQ</sequence>
<name>A0ACB8W6V9_9TELE</name>
<gene>
    <name evidence="1" type="ORF">L3Q82_001253</name>
</gene>
<comment type="caution">
    <text evidence="1">The sequence shown here is derived from an EMBL/GenBank/DDBJ whole genome shotgun (WGS) entry which is preliminary data.</text>
</comment>
<evidence type="ECO:0000313" key="2">
    <source>
        <dbReference type="Proteomes" id="UP000831701"/>
    </source>
</evidence>
<reference evidence="1" key="1">
    <citation type="submission" date="2022-04" db="EMBL/GenBank/DDBJ databases">
        <title>Jade perch genome.</title>
        <authorList>
            <person name="Chao B."/>
        </authorList>
    </citation>
    <scope>NUCLEOTIDE SEQUENCE</scope>
    <source>
        <strain evidence="1">CB-2022</strain>
    </source>
</reference>
<protein>
    <submittedName>
        <fullName evidence="1">Uncharacterized protein</fullName>
    </submittedName>
</protein>
<proteinExistence type="predicted"/>
<dbReference type="EMBL" id="CM041543">
    <property type="protein sequence ID" value="KAI3363626.1"/>
    <property type="molecule type" value="Genomic_DNA"/>
</dbReference>
<accession>A0ACB8W6V9</accession>
<keyword evidence="2" id="KW-1185">Reference proteome</keyword>
<organism evidence="1 2">
    <name type="scientific">Scortum barcoo</name>
    <name type="common">barcoo grunter</name>
    <dbReference type="NCBI Taxonomy" id="214431"/>
    <lineage>
        <taxon>Eukaryota</taxon>
        <taxon>Metazoa</taxon>
        <taxon>Chordata</taxon>
        <taxon>Craniata</taxon>
        <taxon>Vertebrata</taxon>
        <taxon>Euteleostomi</taxon>
        <taxon>Actinopterygii</taxon>
        <taxon>Neopterygii</taxon>
        <taxon>Teleostei</taxon>
        <taxon>Neoteleostei</taxon>
        <taxon>Acanthomorphata</taxon>
        <taxon>Eupercaria</taxon>
        <taxon>Centrarchiformes</taxon>
        <taxon>Terapontoidei</taxon>
        <taxon>Terapontidae</taxon>
        <taxon>Scortum</taxon>
    </lineage>
</organism>